<dbReference type="Proteomes" id="UP000245946">
    <property type="component" value="Unassembled WGS sequence"/>
</dbReference>
<evidence type="ECO:0000256" key="1">
    <source>
        <dbReference type="SAM" id="MobiDB-lite"/>
    </source>
</evidence>
<proteinExistence type="predicted"/>
<gene>
    <name evidence="2" type="ORF">FA09DRAFT_359907</name>
</gene>
<feature type="compositionally biased region" description="Basic and acidic residues" evidence="1">
    <location>
        <begin position="1"/>
        <end position="10"/>
    </location>
</feature>
<feature type="compositionally biased region" description="Basic residues" evidence="1">
    <location>
        <begin position="60"/>
        <end position="76"/>
    </location>
</feature>
<reference evidence="2 3" key="1">
    <citation type="journal article" date="2018" name="Mol. Biol. Evol.">
        <title>Broad Genomic Sampling Reveals a Smut Pathogenic Ancestry of the Fungal Clade Ustilaginomycotina.</title>
        <authorList>
            <person name="Kijpornyongpan T."/>
            <person name="Mondo S.J."/>
            <person name="Barry K."/>
            <person name="Sandor L."/>
            <person name="Lee J."/>
            <person name="Lipzen A."/>
            <person name="Pangilinan J."/>
            <person name="LaButti K."/>
            <person name="Hainaut M."/>
            <person name="Henrissat B."/>
            <person name="Grigoriev I.V."/>
            <person name="Spatafora J.W."/>
            <person name="Aime M.C."/>
        </authorList>
    </citation>
    <scope>NUCLEOTIDE SEQUENCE [LARGE SCALE GENOMIC DNA]</scope>
    <source>
        <strain evidence="2 3">MCA 4186</strain>
    </source>
</reference>
<dbReference type="GeneID" id="37272722"/>
<evidence type="ECO:0000313" key="3">
    <source>
        <dbReference type="Proteomes" id="UP000245946"/>
    </source>
</evidence>
<keyword evidence="3" id="KW-1185">Reference proteome</keyword>
<dbReference type="RefSeq" id="XP_025599009.1">
    <property type="nucleotide sequence ID" value="XM_025745178.1"/>
</dbReference>
<evidence type="ECO:0000313" key="2">
    <source>
        <dbReference type="EMBL" id="PWN98730.1"/>
    </source>
</evidence>
<organism evidence="2 3">
    <name type="scientific">Tilletiopsis washingtonensis</name>
    <dbReference type="NCBI Taxonomy" id="58919"/>
    <lineage>
        <taxon>Eukaryota</taxon>
        <taxon>Fungi</taxon>
        <taxon>Dikarya</taxon>
        <taxon>Basidiomycota</taxon>
        <taxon>Ustilaginomycotina</taxon>
        <taxon>Exobasidiomycetes</taxon>
        <taxon>Entylomatales</taxon>
        <taxon>Entylomatales incertae sedis</taxon>
        <taxon>Tilletiopsis</taxon>
    </lineage>
</organism>
<feature type="compositionally biased region" description="Low complexity" evidence="1">
    <location>
        <begin position="42"/>
        <end position="54"/>
    </location>
</feature>
<dbReference type="EMBL" id="KZ819290">
    <property type="protein sequence ID" value="PWN98730.1"/>
    <property type="molecule type" value="Genomic_DNA"/>
</dbReference>
<name>A0A316ZAL0_9BASI</name>
<sequence>MRERRAELAVRRGLPRRGRPQGSQHKAAAAPPLPSFPPSLPHLPLFSSSLSSLRPETHPHTHTPHTHTRTHAHTRSLPRLQPTPPCPALLLPTPTAPNAALLPTCAARRSHSSLRCREPTLPATTSIIKPRLQRSLRAATCWQTSALRCRNSGRELRLRMRSLARTATPWTRRATSGWRAWSTPSW</sequence>
<dbReference type="AlphaFoldDB" id="A0A316ZAL0"/>
<protein>
    <submittedName>
        <fullName evidence="2">Uncharacterized protein</fullName>
    </submittedName>
</protein>
<feature type="region of interest" description="Disordered" evidence="1">
    <location>
        <begin position="1"/>
        <end position="83"/>
    </location>
</feature>
<accession>A0A316ZAL0</accession>
<feature type="compositionally biased region" description="Pro residues" evidence="1">
    <location>
        <begin position="31"/>
        <end position="41"/>
    </location>
</feature>